<accession>A0A7C4EVJ7</accession>
<dbReference type="PANTHER" id="PTHR11910">
    <property type="entry name" value="ATP SYNTHASE DELTA CHAIN"/>
    <property type="match status" value="1"/>
</dbReference>
<evidence type="ECO:0000256" key="6">
    <source>
        <dbReference type="ARBA" id="ARBA00023310"/>
    </source>
</evidence>
<dbReference type="AlphaFoldDB" id="A0A7C4EVJ7"/>
<dbReference type="PRINTS" id="PR00125">
    <property type="entry name" value="ATPASEDELTA"/>
</dbReference>
<dbReference type="InterPro" id="IPR026015">
    <property type="entry name" value="ATP_synth_OSCP/delta_N_sf"/>
</dbReference>
<sequence length="179" mass="19893">MIDTTLAKRYAKALVEVGEEKNALDRYGQDLANLCALVEQSHDLREVLLNPVFTKEDKKRIAGEVLKKIGTDPMVTNFVNVLIDRKRIDQLAGIEKAYREKVDEIKGITRGEVTSAEPLSDDTLRRVTETLSKISNKQVIVSKKVDPSLIGGLVAKVGDMVFDGTIRTQLNQLKESLKG</sequence>
<evidence type="ECO:0000256" key="4">
    <source>
        <dbReference type="ARBA" id="ARBA00023065"/>
    </source>
</evidence>
<proteinExistence type="inferred from homology"/>
<evidence type="ECO:0000256" key="2">
    <source>
        <dbReference type="ARBA" id="ARBA00022448"/>
    </source>
</evidence>
<keyword evidence="6 7" id="KW-0066">ATP synthesis</keyword>
<keyword evidence="5 7" id="KW-0472">Membrane</keyword>
<comment type="subcellular location">
    <subcellularLocation>
        <location evidence="7">Cell membrane</location>
        <topology evidence="7">Peripheral membrane protein</topology>
    </subcellularLocation>
    <subcellularLocation>
        <location evidence="1">Membrane</location>
    </subcellularLocation>
</comment>
<comment type="caution">
    <text evidence="8">The sequence shown here is derived from an EMBL/GenBank/DDBJ whole genome shotgun (WGS) entry which is preliminary data.</text>
</comment>
<evidence type="ECO:0000256" key="1">
    <source>
        <dbReference type="ARBA" id="ARBA00004370"/>
    </source>
</evidence>
<keyword evidence="7" id="KW-1003">Cell membrane</keyword>
<keyword evidence="2 7" id="KW-0813">Transport</keyword>
<evidence type="ECO:0000256" key="7">
    <source>
        <dbReference type="HAMAP-Rule" id="MF_01416"/>
    </source>
</evidence>
<dbReference type="NCBIfam" id="TIGR01145">
    <property type="entry name" value="ATP_synt_delta"/>
    <property type="match status" value="1"/>
</dbReference>
<name>A0A7C4EVJ7_9BACT</name>
<dbReference type="InterPro" id="IPR000711">
    <property type="entry name" value="ATPase_OSCP/dsu"/>
</dbReference>
<comment type="function">
    <text evidence="7">This protein is part of the stalk that links CF(0) to CF(1). It either transmits conformational changes from CF(0) to CF(1) or is implicated in proton conduction.</text>
</comment>
<dbReference type="Gene3D" id="1.10.520.20">
    <property type="entry name" value="N-terminal domain of the delta subunit of the F1F0-ATP synthase"/>
    <property type="match status" value="1"/>
</dbReference>
<gene>
    <name evidence="7" type="primary">atpH</name>
    <name evidence="8" type="ORF">ENV54_12335</name>
</gene>
<dbReference type="GO" id="GO:0046933">
    <property type="term" value="F:proton-transporting ATP synthase activity, rotational mechanism"/>
    <property type="evidence" value="ECO:0007669"/>
    <property type="project" value="UniProtKB-UniRule"/>
</dbReference>
<evidence type="ECO:0000256" key="3">
    <source>
        <dbReference type="ARBA" id="ARBA00022781"/>
    </source>
</evidence>
<organism evidence="8">
    <name type="scientific">Desulfomonile tiedjei</name>
    <dbReference type="NCBI Taxonomy" id="2358"/>
    <lineage>
        <taxon>Bacteria</taxon>
        <taxon>Pseudomonadati</taxon>
        <taxon>Thermodesulfobacteriota</taxon>
        <taxon>Desulfomonilia</taxon>
        <taxon>Desulfomonilales</taxon>
        <taxon>Desulfomonilaceae</taxon>
        <taxon>Desulfomonile</taxon>
    </lineage>
</organism>
<keyword evidence="7" id="KW-0139">CF(1)</keyword>
<dbReference type="SUPFAM" id="SSF47928">
    <property type="entry name" value="N-terminal domain of the delta subunit of the F1F0-ATP synthase"/>
    <property type="match status" value="1"/>
</dbReference>
<reference evidence="8" key="1">
    <citation type="journal article" date="2020" name="mSystems">
        <title>Genome- and Community-Level Interaction Insights into Carbon Utilization and Element Cycling Functions of Hydrothermarchaeota in Hydrothermal Sediment.</title>
        <authorList>
            <person name="Zhou Z."/>
            <person name="Liu Y."/>
            <person name="Xu W."/>
            <person name="Pan J."/>
            <person name="Luo Z.H."/>
            <person name="Li M."/>
        </authorList>
    </citation>
    <scope>NUCLEOTIDE SEQUENCE [LARGE SCALE GENOMIC DNA]</scope>
    <source>
        <strain evidence="8">SpSt-769</strain>
    </source>
</reference>
<dbReference type="NCBIfam" id="NF004403">
    <property type="entry name" value="PRK05758.2-4"/>
    <property type="match status" value="1"/>
</dbReference>
<evidence type="ECO:0000256" key="5">
    <source>
        <dbReference type="ARBA" id="ARBA00023136"/>
    </source>
</evidence>
<dbReference type="HAMAP" id="MF_01416">
    <property type="entry name" value="ATP_synth_delta_bact"/>
    <property type="match status" value="1"/>
</dbReference>
<protein>
    <recommendedName>
        <fullName evidence="7">ATP synthase subunit delta</fullName>
    </recommendedName>
    <alternativeName>
        <fullName evidence="7">ATP synthase F(1) sector subunit delta</fullName>
    </alternativeName>
    <alternativeName>
        <fullName evidence="7">F-type ATPase subunit delta</fullName>
        <shortName evidence="7">F-ATPase subunit delta</shortName>
    </alternativeName>
</protein>
<dbReference type="NCBIfam" id="NF004402">
    <property type="entry name" value="PRK05758.2-2"/>
    <property type="match status" value="1"/>
</dbReference>
<evidence type="ECO:0000313" key="8">
    <source>
        <dbReference type="EMBL" id="HGH62072.1"/>
    </source>
</evidence>
<dbReference type="GO" id="GO:0005886">
    <property type="term" value="C:plasma membrane"/>
    <property type="evidence" value="ECO:0007669"/>
    <property type="project" value="UniProtKB-SubCell"/>
</dbReference>
<keyword evidence="3 7" id="KW-0375">Hydrogen ion transport</keyword>
<comment type="function">
    <text evidence="7">F(1)F(0) ATP synthase produces ATP from ADP in the presence of a proton or sodium gradient. F-type ATPases consist of two structural domains, F(1) containing the extramembraneous catalytic core and F(0) containing the membrane proton channel, linked together by a central stalk and a peripheral stalk. During catalysis, ATP synthesis in the catalytic domain of F(1) is coupled via a rotary mechanism of the central stalk subunits to proton translocation.</text>
</comment>
<keyword evidence="4 7" id="KW-0406">Ion transport</keyword>
<dbReference type="GO" id="GO:0045259">
    <property type="term" value="C:proton-transporting ATP synthase complex"/>
    <property type="evidence" value="ECO:0007669"/>
    <property type="project" value="UniProtKB-KW"/>
</dbReference>
<dbReference type="Pfam" id="PF00213">
    <property type="entry name" value="OSCP"/>
    <property type="match status" value="1"/>
</dbReference>
<comment type="similarity">
    <text evidence="7">Belongs to the ATPase delta chain family.</text>
</comment>
<dbReference type="EMBL" id="DTGT01000402">
    <property type="protein sequence ID" value="HGH62072.1"/>
    <property type="molecule type" value="Genomic_DNA"/>
</dbReference>